<evidence type="ECO:0000313" key="8">
    <source>
        <dbReference type="EMBL" id="TPX32288.1"/>
    </source>
</evidence>
<evidence type="ECO:0000256" key="2">
    <source>
        <dbReference type="ARBA" id="ARBA00022692"/>
    </source>
</evidence>
<dbReference type="GeneID" id="42005811"/>
<feature type="compositionally biased region" description="Polar residues" evidence="5">
    <location>
        <begin position="35"/>
        <end position="44"/>
    </location>
</feature>
<feature type="region of interest" description="Disordered" evidence="5">
    <location>
        <begin position="22"/>
        <end position="44"/>
    </location>
</feature>
<evidence type="ECO:0000256" key="1">
    <source>
        <dbReference type="ARBA" id="ARBA00004127"/>
    </source>
</evidence>
<protein>
    <recommendedName>
        <fullName evidence="7">DUF202 domain-containing protein</fullName>
    </recommendedName>
</protein>
<comment type="caution">
    <text evidence="8">The sequence shown here is derived from an EMBL/GenBank/DDBJ whole genome shotgun (WGS) entry which is preliminary data.</text>
</comment>
<evidence type="ECO:0000256" key="6">
    <source>
        <dbReference type="SAM" id="Phobius"/>
    </source>
</evidence>
<dbReference type="PANTHER" id="PTHR46140:SF1">
    <property type="entry name" value="VACUOLAR TRANSPORTER CHAPERONE COMPLEX SUBUNIT 4-RELATED"/>
    <property type="match status" value="1"/>
</dbReference>
<evidence type="ECO:0000256" key="3">
    <source>
        <dbReference type="ARBA" id="ARBA00022989"/>
    </source>
</evidence>
<dbReference type="OrthoDB" id="2243669at2759"/>
<proteinExistence type="predicted"/>
<reference evidence="8 9" key="1">
    <citation type="journal article" date="2019" name="Sci. Rep.">
        <title>Comparative genomics of chytrid fungi reveal insights into the obligate biotrophic and pathogenic lifestyle of Synchytrium endobioticum.</title>
        <authorList>
            <person name="van de Vossenberg B.T.L.H."/>
            <person name="Warris S."/>
            <person name="Nguyen H.D.T."/>
            <person name="van Gent-Pelzer M.P.E."/>
            <person name="Joly D.L."/>
            <person name="van de Geest H.C."/>
            <person name="Bonants P.J.M."/>
            <person name="Smith D.S."/>
            <person name="Levesque C.A."/>
            <person name="van der Lee T.A.J."/>
        </authorList>
    </citation>
    <scope>NUCLEOTIDE SEQUENCE [LARGE SCALE GENOMIC DNA]</scope>
    <source>
        <strain evidence="8 9">JEL517</strain>
    </source>
</reference>
<feature type="transmembrane region" description="Helical" evidence="6">
    <location>
        <begin position="84"/>
        <end position="108"/>
    </location>
</feature>
<evidence type="ECO:0000256" key="5">
    <source>
        <dbReference type="SAM" id="MobiDB-lite"/>
    </source>
</evidence>
<keyword evidence="9" id="KW-1185">Reference proteome</keyword>
<dbReference type="GO" id="GO:0012505">
    <property type="term" value="C:endomembrane system"/>
    <property type="evidence" value="ECO:0007669"/>
    <property type="project" value="UniProtKB-SubCell"/>
</dbReference>
<dbReference type="PANTHER" id="PTHR46140">
    <property type="entry name" value="VACUOLAR TRANSPORTER CHAPERONE 1-RELATED"/>
    <property type="match status" value="1"/>
</dbReference>
<keyword evidence="4 6" id="KW-0472">Membrane</keyword>
<accession>A0A507BYU3</accession>
<dbReference type="EMBL" id="QEAO01000032">
    <property type="protein sequence ID" value="TPX32288.1"/>
    <property type="molecule type" value="Genomic_DNA"/>
</dbReference>
<dbReference type="Proteomes" id="UP000319731">
    <property type="component" value="Unassembled WGS sequence"/>
</dbReference>
<dbReference type="InterPro" id="IPR003807">
    <property type="entry name" value="DUF202"/>
</dbReference>
<dbReference type="RefSeq" id="XP_031023531.1">
    <property type="nucleotide sequence ID" value="XM_031170514.1"/>
</dbReference>
<dbReference type="InterPro" id="IPR051572">
    <property type="entry name" value="VTC_Complex_Subunit"/>
</dbReference>
<name>A0A507BYU3_9FUNG</name>
<comment type="subcellular location">
    <subcellularLocation>
        <location evidence="1">Endomembrane system</location>
        <topology evidence="1">Multi-pass membrane protein</topology>
    </subcellularLocation>
</comment>
<feature type="transmembrane region" description="Helical" evidence="6">
    <location>
        <begin position="129"/>
        <end position="149"/>
    </location>
</feature>
<evidence type="ECO:0000259" key="7">
    <source>
        <dbReference type="Pfam" id="PF02656"/>
    </source>
</evidence>
<keyword evidence="3 6" id="KW-1133">Transmembrane helix</keyword>
<evidence type="ECO:0000256" key="4">
    <source>
        <dbReference type="ARBA" id="ARBA00023136"/>
    </source>
</evidence>
<evidence type="ECO:0000313" key="9">
    <source>
        <dbReference type="Proteomes" id="UP000319731"/>
    </source>
</evidence>
<feature type="transmembrane region" description="Helical" evidence="6">
    <location>
        <begin position="60"/>
        <end position="78"/>
    </location>
</feature>
<gene>
    <name evidence="8" type="ORF">SmJEL517_g04586</name>
</gene>
<sequence length="154" mass="17000">MPHSPDDDTLLSRRGHLSFLQYFDPHDPRGKGKQPATSGSNTSGQLPVKIKNFLANERTFLSWAQFSLILGGLGIALVNGSSQIGQAAGVIFTLSTLIFLVYALWRFYERADRLQKRESGAAFEDKMGTRLIIIVVFFAVGANLIMKLVDLKGK</sequence>
<dbReference type="STRING" id="1806994.A0A507BYU3"/>
<dbReference type="AlphaFoldDB" id="A0A507BYU3"/>
<feature type="domain" description="DUF202" evidence="7">
    <location>
        <begin position="51"/>
        <end position="111"/>
    </location>
</feature>
<keyword evidence="2 6" id="KW-0812">Transmembrane</keyword>
<organism evidence="8 9">
    <name type="scientific">Synchytrium microbalum</name>
    <dbReference type="NCBI Taxonomy" id="1806994"/>
    <lineage>
        <taxon>Eukaryota</taxon>
        <taxon>Fungi</taxon>
        <taxon>Fungi incertae sedis</taxon>
        <taxon>Chytridiomycota</taxon>
        <taxon>Chytridiomycota incertae sedis</taxon>
        <taxon>Chytridiomycetes</taxon>
        <taxon>Synchytriales</taxon>
        <taxon>Synchytriaceae</taxon>
        <taxon>Synchytrium</taxon>
    </lineage>
</organism>
<dbReference type="Pfam" id="PF02656">
    <property type="entry name" value="DUF202"/>
    <property type="match status" value="1"/>
</dbReference>